<keyword evidence="3" id="KW-1185">Reference proteome</keyword>
<dbReference type="InParanoid" id="A0A3N4KD71"/>
<feature type="transmembrane region" description="Helical" evidence="1">
    <location>
        <begin position="40"/>
        <end position="64"/>
    </location>
</feature>
<protein>
    <submittedName>
        <fullName evidence="2">Uncharacterized protein</fullName>
    </submittedName>
</protein>
<dbReference type="EMBL" id="ML119163">
    <property type="protein sequence ID" value="RPB08427.1"/>
    <property type="molecule type" value="Genomic_DNA"/>
</dbReference>
<reference evidence="2 3" key="1">
    <citation type="journal article" date="2018" name="Nat. Ecol. Evol.">
        <title>Pezizomycetes genomes reveal the molecular basis of ectomycorrhizal truffle lifestyle.</title>
        <authorList>
            <person name="Murat C."/>
            <person name="Payen T."/>
            <person name="Noel B."/>
            <person name="Kuo A."/>
            <person name="Morin E."/>
            <person name="Chen J."/>
            <person name="Kohler A."/>
            <person name="Krizsan K."/>
            <person name="Balestrini R."/>
            <person name="Da Silva C."/>
            <person name="Montanini B."/>
            <person name="Hainaut M."/>
            <person name="Levati E."/>
            <person name="Barry K.W."/>
            <person name="Belfiori B."/>
            <person name="Cichocki N."/>
            <person name="Clum A."/>
            <person name="Dockter R.B."/>
            <person name="Fauchery L."/>
            <person name="Guy J."/>
            <person name="Iotti M."/>
            <person name="Le Tacon F."/>
            <person name="Lindquist E.A."/>
            <person name="Lipzen A."/>
            <person name="Malagnac F."/>
            <person name="Mello A."/>
            <person name="Molinier V."/>
            <person name="Miyauchi S."/>
            <person name="Poulain J."/>
            <person name="Riccioni C."/>
            <person name="Rubini A."/>
            <person name="Sitrit Y."/>
            <person name="Splivallo R."/>
            <person name="Traeger S."/>
            <person name="Wang M."/>
            <person name="Zifcakova L."/>
            <person name="Wipf D."/>
            <person name="Zambonelli A."/>
            <person name="Paolocci F."/>
            <person name="Nowrousian M."/>
            <person name="Ottonello S."/>
            <person name="Baldrian P."/>
            <person name="Spatafora J.W."/>
            <person name="Henrissat B."/>
            <person name="Nagy L.G."/>
            <person name="Aury J.M."/>
            <person name="Wincker P."/>
            <person name="Grigoriev I.V."/>
            <person name="Bonfante P."/>
            <person name="Martin F.M."/>
        </authorList>
    </citation>
    <scope>NUCLEOTIDE SEQUENCE [LARGE SCALE GENOMIC DNA]</scope>
    <source>
        <strain evidence="2 3">CCBAS932</strain>
    </source>
</reference>
<evidence type="ECO:0000256" key="1">
    <source>
        <dbReference type="SAM" id="Phobius"/>
    </source>
</evidence>
<keyword evidence="1" id="KW-0812">Transmembrane</keyword>
<name>A0A3N4KD71_9PEZI</name>
<evidence type="ECO:0000313" key="2">
    <source>
        <dbReference type="EMBL" id="RPB08427.1"/>
    </source>
</evidence>
<sequence>MITAAVSACTNCYISFVARTSASARFRFRSWLFLLSAPTLFYFCSPFSALAATPVLWTYILILLSFSLPRRSSQVVCGLVSC</sequence>
<organism evidence="2 3">
    <name type="scientific">Morchella conica CCBAS932</name>
    <dbReference type="NCBI Taxonomy" id="1392247"/>
    <lineage>
        <taxon>Eukaryota</taxon>
        <taxon>Fungi</taxon>
        <taxon>Dikarya</taxon>
        <taxon>Ascomycota</taxon>
        <taxon>Pezizomycotina</taxon>
        <taxon>Pezizomycetes</taxon>
        <taxon>Pezizales</taxon>
        <taxon>Morchellaceae</taxon>
        <taxon>Morchella</taxon>
    </lineage>
</organism>
<dbReference type="Proteomes" id="UP000277580">
    <property type="component" value="Unassembled WGS sequence"/>
</dbReference>
<evidence type="ECO:0000313" key="3">
    <source>
        <dbReference type="Proteomes" id="UP000277580"/>
    </source>
</evidence>
<accession>A0A3N4KD71</accession>
<gene>
    <name evidence="2" type="ORF">P167DRAFT_343132</name>
</gene>
<dbReference type="AlphaFoldDB" id="A0A3N4KD71"/>
<keyword evidence="1" id="KW-0472">Membrane</keyword>
<keyword evidence="1" id="KW-1133">Transmembrane helix</keyword>
<proteinExistence type="predicted"/>